<dbReference type="NCBIfam" id="TIGR00058">
    <property type="entry name" value="Hemerythrin"/>
    <property type="match status" value="1"/>
</dbReference>
<dbReference type="PANTHER" id="PTHR37164:SF1">
    <property type="entry name" value="BACTERIOHEMERYTHRIN"/>
    <property type="match status" value="1"/>
</dbReference>
<evidence type="ECO:0000256" key="3">
    <source>
        <dbReference type="ARBA" id="ARBA00023004"/>
    </source>
</evidence>
<dbReference type="NCBIfam" id="TIGR02481">
    <property type="entry name" value="hemeryth_dom"/>
    <property type="match status" value="1"/>
</dbReference>
<dbReference type="InterPro" id="IPR016131">
    <property type="entry name" value="Haemerythrin_Fe_BS"/>
</dbReference>
<dbReference type="PRINTS" id="PR00186">
    <property type="entry name" value="HEMERYTHRIN"/>
</dbReference>
<dbReference type="PROSITE" id="PS00550">
    <property type="entry name" value="HEMERYTHRINS"/>
    <property type="match status" value="1"/>
</dbReference>
<comment type="similarity">
    <text evidence="1">Belongs to the hemerythrin family.</text>
</comment>
<dbReference type="InterPro" id="IPR002063">
    <property type="entry name" value="Haemerythrin"/>
</dbReference>
<keyword evidence="3" id="KW-0408">Iron</keyword>
<reference evidence="5" key="1">
    <citation type="submission" date="2016-10" db="EMBL/GenBank/DDBJ databases">
        <title>Discovery and evolution of novel hemerythrin genes in annelid worms.</title>
        <authorList>
            <person name="Costa-Paiva E.M."/>
            <person name="Whelan N.V."/>
            <person name="Waits D.S."/>
            <person name="Santos S."/>
            <person name="Schrago C.G."/>
            <person name="Halanych K.M."/>
        </authorList>
    </citation>
    <scope>NUCLEOTIDE SEQUENCE</scope>
</reference>
<feature type="domain" description="Hemerythrin-like" evidence="4">
    <location>
        <begin position="24"/>
        <end position="121"/>
    </location>
</feature>
<dbReference type="PANTHER" id="PTHR37164">
    <property type="entry name" value="BACTERIOHEMERYTHRIN"/>
    <property type="match status" value="1"/>
</dbReference>
<evidence type="ECO:0000256" key="2">
    <source>
        <dbReference type="ARBA" id="ARBA00022723"/>
    </source>
</evidence>
<keyword evidence="2" id="KW-0479">Metal-binding</keyword>
<dbReference type="InterPro" id="IPR035938">
    <property type="entry name" value="Hemerythrin-like_sf"/>
</dbReference>
<dbReference type="GO" id="GO:0005506">
    <property type="term" value="F:iron ion binding"/>
    <property type="evidence" value="ECO:0007669"/>
    <property type="project" value="InterPro"/>
</dbReference>
<evidence type="ECO:0000259" key="4">
    <source>
        <dbReference type="Pfam" id="PF01814"/>
    </source>
</evidence>
<evidence type="ECO:0000256" key="1">
    <source>
        <dbReference type="ARBA" id="ARBA00010587"/>
    </source>
</evidence>
<dbReference type="Pfam" id="PF01814">
    <property type="entry name" value="Hemerythrin"/>
    <property type="match status" value="1"/>
</dbReference>
<name>A0A1S6QCU2_CHAVR</name>
<accession>A0A1S6QCU2</accession>
<dbReference type="SUPFAM" id="SSF47188">
    <property type="entry name" value="Hemerythrin-like"/>
    <property type="match status" value="1"/>
</dbReference>
<evidence type="ECO:0000313" key="5">
    <source>
        <dbReference type="EMBL" id="AQV13606.1"/>
    </source>
</evidence>
<protein>
    <submittedName>
        <fullName evidence="5">Hemerythrin</fullName>
    </submittedName>
</protein>
<dbReference type="EMBL" id="KY007308">
    <property type="protein sequence ID" value="AQV13606.1"/>
    <property type="molecule type" value="mRNA"/>
</dbReference>
<dbReference type="InterPro" id="IPR050669">
    <property type="entry name" value="Hemerythrin"/>
</dbReference>
<proteinExistence type="evidence at transcript level"/>
<organism evidence="5">
    <name type="scientific">Chaetopterus variopedatus</name>
    <name type="common">Parchment tube worm</name>
    <name type="synonym">Tricoelia variopedata</name>
    <dbReference type="NCBI Taxonomy" id="34590"/>
    <lineage>
        <taxon>Eukaryota</taxon>
        <taxon>Metazoa</taxon>
        <taxon>Spiralia</taxon>
        <taxon>Lophotrochozoa</taxon>
        <taxon>Annelida</taxon>
        <taxon>Polychaeta</taxon>
        <taxon>Sedentaria</taxon>
        <taxon>Chaetopteridae</taxon>
        <taxon>Chaetopterus</taxon>
    </lineage>
</organism>
<dbReference type="Gene3D" id="1.20.120.50">
    <property type="entry name" value="Hemerythrin-like"/>
    <property type="match status" value="1"/>
</dbReference>
<dbReference type="AlphaFoldDB" id="A0A1S6QCU2"/>
<dbReference type="InterPro" id="IPR012312">
    <property type="entry name" value="Hemerythrin-like"/>
</dbReference>
<dbReference type="InterPro" id="IPR012827">
    <property type="entry name" value="Hemerythrin_metal-bd"/>
</dbReference>
<sequence length="131" mass="15463">METIHHTYEVPEPFKWDESFKVFYKNLDSEHQDLFKGVFAVATDKSQKALDNLFKVAEHHFQDEEGQMGRHHYSNLKTHKAAHDKFLGQVKGLKASDINENTLNWCKNWLVHHIKDVDFDYREKIGTPDNH</sequence>
<dbReference type="CDD" id="cd12107">
    <property type="entry name" value="Hemerythrin"/>
    <property type="match status" value="1"/>
</dbReference>